<dbReference type="OrthoDB" id="27603at2759"/>
<dbReference type="InterPro" id="IPR008467">
    <property type="entry name" value="Dynein1_light_intermed_chain"/>
</dbReference>
<dbReference type="GO" id="GO:0007018">
    <property type="term" value="P:microtubule-based movement"/>
    <property type="evidence" value="ECO:0007669"/>
    <property type="project" value="InterPro"/>
</dbReference>
<dbReference type="PANTHER" id="PTHR12688">
    <property type="entry name" value="DYNEIN LIGHT INTERMEDIATE CHAIN"/>
    <property type="match status" value="1"/>
</dbReference>
<evidence type="ECO:0000256" key="8">
    <source>
        <dbReference type="ARBA" id="ARBA00023017"/>
    </source>
</evidence>
<evidence type="ECO:0000256" key="5">
    <source>
        <dbReference type="ARBA" id="ARBA00022701"/>
    </source>
</evidence>
<keyword evidence="5" id="KW-0493">Microtubule</keyword>
<evidence type="ECO:0000313" key="13">
    <source>
        <dbReference type="Proteomes" id="UP001150538"/>
    </source>
</evidence>
<dbReference type="AlphaFoldDB" id="A0A9W8DRW0"/>
<evidence type="ECO:0000256" key="1">
    <source>
        <dbReference type="ARBA" id="ARBA00004245"/>
    </source>
</evidence>
<organism evidence="12 13">
    <name type="scientific">Mycoemilia scoparia</name>
    <dbReference type="NCBI Taxonomy" id="417184"/>
    <lineage>
        <taxon>Eukaryota</taxon>
        <taxon>Fungi</taxon>
        <taxon>Fungi incertae sedis</taxon>
        <taxon>Zoopagomycota</taxon>
        <taxon>Kickxellomycotina</taxon>
        <taxon>Kickxellomycetes</taxon>
        <taxon>Kickxellales</taxon>
        <taxon>Kickxellaceae</taxon>
        <taxon>Mycoemilia</taxon>
    </lineage>
</organism>
<proteinExistence type="inferred from homology"/>
<evidence type="ECO:0000256" key="11">
    <source>
        <dbReference type="SAM" id="MobiDB-lite"/>
    </source>
</evidence>
<dbReference type="InterPro" id="IPR022780">
    <property type="entry name" value="Dynein_light_int_chain"/>
</dbReference>
<feature type="compositionally biased region" description="Basic and acidic residues" evidence="11">
    <location>
        <begin position="532"/>
        <end position="547"/>
    </location>
</feature>
<feature type="compositionally biased region" description="Basic and acidic residues" evidence="11">
    <location>
        <begin position="465"/>
        <end position="475"/>
    </location>
</feature>
<evidence type="ECO:0000256" key="6">
    <source>
        <dbReference type="ARBA" id="ARBA00022741"/>
    </source>
</evidence>
<evidence type="ECO:0000313" key="12">
    <source>
        <dbReference type="EMBL" id="KAJ1916081.1"/>
    </source>
</evidence>
<sequence length="722" mass="78218">MTKVKDDSPKDSAEGNLWETLLSKAGGTKPVSTKNVLLLGDANSGKSDIIVNLFQAAQTPHLGNGLGAAKKPSGIADITSAKPSELASHELAELAKVRNKNLALSYSFMDVRDEDNEDIIMRLGIYQLSSDTSSERELLHFVLSAKSVADTVAIVVLDWSRPWRFIRTLLRWLNILKEAINDVEKEVDSRHAGDNTKGPTTGWTHGKAMIDECREKCKYFAHPNIEALERFLQEYEEPVKTTAASVASDLISKSKISSTTKTDSSNNSKVANVLLSLGEGVLSENLAMPIIFVCTKSDYMDTLERERGFKEEDFDFIQRTLRSISLMYGASLIYTSTLYPETFSTLYHYIVHRHLSVPVVQDTDLEKTKNNDNANNADEEANQAPGNRASATSRTRYDFRIRANIVDRDRVVVPAGWDSMTKIRYLRDNFDVSLVQEAWKKDEERYQKYLHIEKEASNGNPFGDSHGEGGDERDGQSSLITLYSEVVLAPGQSASVSDAATAAAHAMMSGVVTAEDNHEFLKGLFEDQEERLKNNGEETASERDSKMRSNTVSKFMSGLKARNFADNVLTTAVDLQDEPPAASTAASSLGTPAAGATSTTSLTASSLLSRSQTIKTAAKSGPRARVSDTTETSLPASKKAEAHQDPKATTPVRNTSSSVRRSNTAAGGGAGNRNQELSTFFQNLLGKKSGGGGASTGASGSPRASTGIATPQTTASNGGNKN</sequence>
<feature type="compositionally biased region" description="Polar residues" evidence="11">
    <location>
        <begin position="708"/>
        <end position="722"/>
    </location>
</feature>
<keyword evidence="3" id="KW-0813">Transport</keyword>
<keyword evidence="4" id="KW-0963">Cytoplasm</keyword>
<feature type="compositionally biased region" description="Polar residues" evidence="11">
    <location>
        <begin position="672"/>
        <end position="682"/>
    </location>
</feature>
<keyword evidence="8" id="KW-0243">Dynein</keyword>
<comment type="caution">
    <text evidence="12">The sequence shown here is derived from an EMBL/GenBank/DDBJ whole genome shotgun (WGS) entry which is preliminary data.</text>
</comment>
<evidence type="ECO:0000256" key="9">
    <source>
        <dbReference type="ARBA" id="ARBA00023175"/>
    </source>
</evidence>
<comment type="similarity">
    <text evidence="2">Belongs to the dynein light intermediate chain family.</text>
</comment>
<comment type="subcellular location">
    <subcellularLocation>
        <location evidence="1">Cytoplasm</location>
        <location evidence="1">Cytoskeleton</location>
    </subcellularLocation>
</comment>
<evidence type="ECO:0000256" key="2">
    <source>
        <dbReference type="ARBA" id="ARBA00006831"/>
    </source>
</evidence>
<dbReference type="SUPFAM" id="SSF52540">
    <property type="entry name" value="P-loop containing nucleoside triphosphate hydrolases"/>
    <property type="match status" value="1"/>
</dbReference>
<accession>A0A9W8DRW0</accession>
<reference evidence="12" key="1">
    <citation type="submission" date="2022-07" db="EMBL/GenBank/DDBJ databases">
        <title>Phylogenomic reconstructions and comparative analyses of Kickxellomycotina fungi.</title>
        <authorList>
            <person name="Reynolds N.K."/>
            <person name="Stajich J.E."/>
            <person name="Barry K."/>
            <person name="Grigoriev I.V."/>
            <person name="Crous P."/>
            <person name="Smith M.E."/>
        </authorList>
    </citation>
    <scope>NUCLEOTIDE SEQUENCE</scope>
    <source>
        <strain evidence="12">NBRC 100468</strain>
    </source>
</reference>
<dbReference type="GO" id="GO:0045504">
    <property type="term" value="F:dynein heavy chain binding"/>
    <property type="evidence" value="ECO:0007669"/>
    <property type="project" value="TreeGrafter"/>
</dbReference>
<feature type="region of interest" description="Disordered" evidence="11">
    <location>
        <begin position="532"/>
        <end position="551"/>
    </location>
</feature>
<dbReference type="EMBL" id="JANBPU010000116">
    <property type="protein sequence ID" value="KAJ1916081.1"/>
    <property type="molecule type" value="Genomic_DNA"/>
</dbReference>
<evidence type="ECO:0000256" key="4">
    <source>
        <dbReference type="ARBA" id="ARBA00022490"/>
    </source>
</evidence>
<gene>
    <name evidence="12" type="ORF">H4219_003982</name>
</gene>
<protein>
    <recommendedName>
        <fullName evidence="14">Dynein light intermediate chain</fullName>
    </recommendedName>
</protein>
<dbReference type="GO" id="GO:0000226">
    <property type="term" value="P:microtubule cytoskeleton organization"/>
    <property type="evidence" value="ECO:0007669"/>
    <property type="project" value="TreeGrafter"/>
</dbReference>
<dbReference type="GO" id="GO:0005874">
    <property type="term" value="C:microtubule"/>
    <property type="evidence" value="ECO:0007669"/>
    <property type="project" value="UniProtKB-KW"/>
</dbReference>
<evidence type="ECO:0000256" key="7">
    <source>
        <dbReference type="ARBA" id="ARBA00022840"/>
    </source>
</evidence>
<keyword evidence="7" id="KW-0067">ATP-binding</keyword>
<evidence type="ECO:0000256" key="10">
    <source>
        <dbReference type="ARBA" id="ARBA00023212"/>
    </source>
</evidence>
<keyword evidence="13" id="KW-1185">Reference proteome</keyword>
<feature type="compositionally biased region" description="Low complexity" evidence="11">
    <location>
        <begin position="696"/>
        <end position="707"/>
    </location>
</feature>
<evidence type="ECO:0008006" key="14">
    <source>
        <dbReference type="Google" id="ProtNLM"/>
    </source>
</evidence>
<dbReference type="PANTHER" id="PTHR12688:SF0">
    <property type="entry name" value="DYNEIN LIGHT INTERMEDIATE CHAIN"/>
    <property type="match status" value="1"/>
</dbReference>
<keyword evidence="6" id="KW-0547">Nucleotide-binding</keyword>
<dbReference type="Proteomes" id="UP001150538">
    <property type="component" value="Unassembled WGS sequence"/>
</dbReference>
<name>A0A9W8DRW0_9FUNG</name>
<dbReference type="GO" id="GO:0005868">
    <property type="term" value="C:cytoplasmic dynein complex"/>
    <property type="evidence" value="ECO:0007669"/>
    <property type="project" value="InterPro"/>
</dbReference>
<keyword evidence="9" id="KW-0505">Motor protein</keyword>
<feature type="compositionally biased region" description="Low complexity" evidence="11">
    <location>
        <begin position="649"/>
        <end position="665"/>
    </location>
</feature>
<keyword evidence="10" id="KW-0206">Cytoskeleton</keyword>
<feature type="region of interest" description="Disordered" evidence="11">
    <location>
        <begin position="456"/>
        <end position="475"/>
    </location>
</feature>
<evidence type="ECO:0000256" key="3">
    <source>
        <dbReference type="ARBA" id="ARBA00022448"/>
    </source>
</evidence>
<feature type="region of interest" description="Disordered" evidence="11">
    <location>
        <begin position="367"/>
        <end position="392"/>
    </location>
</feature>
<dbReference type="Pfam" id="PF05783">
    <property type="entry name" value="DLIC"/>
    <property type="match status" value="4"/>
</dbReference>
<dbReference type="InterPro" id="IPR027417">
    <property type="entry name" value="P-loop_NTPase"/>
</dbReference>
<dbReference type="GO" id="GO:0005524">
    <property type="term" value="F:ATP binding"/>
    <property type="evidence" value="ECO:0007669"/>
    <property type="project" value="UniProtKB-KW"/>
</dbReference>
<feature type="region of interest" description="Disordered" evidence="11">
    <location>
        <begin position="605"/>
        <end position="722"/>
    </location>
</feature>